<sequence length="80" mass="8948">MIERLDLSDPAIAAQVLAIQRAAYAQEAELVGYDAIPPLHETLDELRSQPLEWLAAIVDECYGGSLTRTYVTQAYVVERR</sequence>
<protein>
    <submittedName>
        <fullName evidence="1">Unannotated protein</fullName>
    </submittedName>
</protein>
<name>A0A6J6GNG4_9ZZZZ</name>
<proteinExistence type="predicted"/>
<organism evidence="1">
    <name type="scientific">freshwater metagenome</name>
    <dbReference type="NCBI Taxonomy" id="449393"/>
    <lineage>
        <taxon>unclassified sequences</taxon>
        <taxon>metagenomes</taxon>
        <taxon>ecological metagenomes</taxon>
    </lineage>
</organism>
<gene>
    <name evidence="1" type="ORF">UFOPK1493_04451</name>
</gene>
<evidence type="ECO:0000313" key="1">
    <source>
        <dbReference type="EMBL" id="CAB4602912.1"/>
    </source>
</evidence>
<accession>A0A6J6GNG4</accession>
<dbReference type="EMBL" id="CAEZSR010000355">
    <property type="protein sequence ID" value="CAB4602912.1"/>
    <property type="molecule type" value="Genomic_DNA"/>
</dbReference>
<reference evidence="1" key="1">
    <citation type="submission" date="2020-05" db="EMBL/GenBank/DDBJ databases">
        <authorList>
            <person name="Chiriac C."/>
            <person name="Salcher M."/>
            <person name="Ghai R."/>
            <person name="Kavagutti S V."/>
        </authorList>
    </citation>
    <scope>NUCLEOTIDE SEQUENCE</scope>
</reference>
<dbReference type="AlphaFoldDB" id="A0A6J6GNG4"/>